<reference evidence="1 2" key="1">
    <citation type="journal article" date="2024" name="Commun. Biol.">
        <title>Comparative genomic analysis of thermophilic fungi reveals convergent evolutionary adaptations and gene losses.</title>
        <authorList>
            <person name="Steindorff A.S."/>
            <person name="Aguilar-Pontes M.V."/>
            <person name="Robinson A.J."/>
            <person name="Andreopoulos B."/>
            <person name="LaButti K."/>
            <person name="Kuo A."/>
            <person name="Mondo S."/>
            <person name="Riley R."/>
            <person name="Otillar R."/>
            <person name="Haridas S."/>
            <person name="Lipzen A."/>
            <person name="Grimwood J."/>
            <person name="Schmutz J."/>
            <person name="Clum A."/>
            <person name="Reid I.D."/>
            <person name="Moisan M.C."/>
            <person name="Butler G."/>
            <person name="Nguyen T.T.M."/>
            <person name="Dewar K."/>
            <person name="Conant G."/>
            <person name="Drula E."/>
            <person name="Henrissat B."/>
            <person name="Hansel C."/>
            <person name="Singer S."/>
            <person name="Hutchinson M.I."/>
            <person name="de Vries R.P."/>
            <person name="Natvig D.O."/>
            <person name="Powell A.J."/>
            <person name="Tsang A."/>
            <person name="Grigoriev I.V."/>
        </authorList>
    </citation>
    <scope>NUCLEOTIDE SEQUENCE [LARGE SCALE GENOMIC DNA]</scope>
    <source>
        <strain evidence="1 2">CBS 494.80</strain>
    </source>
</reference>
<evidence type="ECO:0000313" key="1">
    <source>
        <dbReference type="EMBL" id="KAL2069392.1"/>
    </source>
</evidence>
<comment type="caution">
    <text evidence="1">The sequence shown here is derived from an EMBL/GenBank/DDBJ whole genome shotgun (WGS) entry which is preliminary data.</text>
</comment>
<gene>
    <name evidence="1" type="ORF">VTL71DRAFT_14071</name>
</gene>
<organism evidence="1 2">
    <name type="scientific">Oculimacula yallundae</name>
    <dbReference type="NCBI Taxonomy" id="86028"/>
    <lineage>
        <taxon>Eukaryota</taxon>
        <taxon>Fungi</taxon>
        <taxon>Dikarya</taxon>
        <taxon>Ascomycota</taxon>
        <taxon>Pezizomycotina</taxon>
        <taxon>Leotiomycetes</taxon>
        <taxon>Helotiales</taxon>
        <taxon>Ploettnerulaceae</taxon>
        <taxon>Oculimacula</taxon>
    </lineage>
</organism>
<dbReference type="Proteomes" id="UP001595075">
    <property type="component" value="Unassembled WGS sequence"/>
</dbReference>
<proteinExistence type="predicted"/>
<accession>A0ABR4CIS7</accession>
<dbReference type="EMBL" id="JAZHXI010000007">
    <property type="protein sequence ID" value="KAL2069392.1"/>
    <property type="molecule type" value="Genomic_DNA"/>
</dbReference>
<sequence length="75" mass="8147">MLSDINIESAFSYGDNDGDERLSLSEAAKALEPFGTSVDEKDIEEAAESLGISFEGREVDGRLTIFLYAGIHGYL</sequence>
<evidence type="ECO:0008006" key="3">
    <source>
        <dbReference type="Google" id="ProtNLM"/>
    </source>
</evidence>
<keyword evidence="2" id="KW-1185">Reference proteome</keyword>
<protein>
    <recommendedName>
        <fullName evidence="3">EF-hand domain-containing protein</fullName>
    </recommendedName>
</protein>
<name>A0ABR4CIS7_9HELO</name>
<evidence type="ECO:0000313" key="2">
    <source>
        <dbReference type="Proteomes" id="UP001595075"/>
    </source>
</evidence>